<name>A0A2U9IBC3_9CREN</name>
<dbReference type="PANTHER" id="PTHR43384">
    <property type="entry name" value="SEPTUM SITE-DETERMINING PROTEIN MIND HOMOLOG, CHLOROPLASTIC-RELATED"/>
    <property type="match status" value="1"/>
</dbReference>
<dbReference type="GO" id="GO:0016887">
    <property type="term" value="F:ATP hydrolysis activity"/>
    <property type="evidence" value="ECO:0007669"/>
    <property type="project" value="TreeGrafter"/>
</dbReference>
<evidence type="ECO:0000313" key="3">
    <source>
        <dbReference type="Proteomes" id="UP000248044"/>
    </source>
</evidence>
<dbReference type="Pfam" id="PF01656">
    <property type="entry name" value="CbiA"/>
    <property type="match status" value="1"/>
</dbReference>
<protein>
    <recommendedName>
        <fullName evidence="1">CobQ/CobB/MinD/ParA nucleotide binding domain-containing protein</fullName>
    </recommendedName>
</protein>
<dbReference type="Gene3D" id="3.40.50.300">
    <property type="entry name" value="P-loop containing nucleotide triphosphate hydrolases"/>
    <property type="match status" value="1"/>
</dbReference>
<dbReference type="GO" id="GO:0005524">
    <property type="term" value="F:ATP binding"/>
    <property type="evidence" value="ECO:0007669"/>
    <property type="project" value="TreeGrafter"/>
</dbReference>
<dbReference type="KEGG" id="abri:DFR85_00510"/>
<dbReference type="AlphaFoldDB" id="A0A2U9IBC3"/>
<dbReference type="EMBL" id="CP029289">
    <property type="protein sequence ID" value="AWR93312.1"/>
    <property type="molecule type" value="Genomic_DNA"/>
</dbReference>
<proteinExistence type="predicted"/>
<dbReference type="GeneID" id="36830592"/>
<dbReference type="InterPro" id="IPR050625">
    <property type="entry name" value="ParA/MinD_ATPase"/>
</dbReference>
<evidence type="ECO:0000259" key="1">
    <source>
        <dbReference type="Pfam" id="PF01656"/>
    </source>
</evidence>
<dbReference type="GO" id="GO:0051782">
    <property type="term" value="P:negative regulation of cell division"/>
    <property type="evidence" value="ECO:0007669"/>
    <property type="project" value="TreeGrafter"/>
</dbReference>
<dbReference type="GO" id="GO:0009898">
    <property type="term" value="C:cytoplasmic side of plasma membrane"/>
    <property type="evidence" value="ECO:0007669"/>
    <property type="project" value="TreeGrafter"/>
</dbReference>
<accession>A0A2U9IBC3</accession>
<dbReference type="InterPro" id="IPR027417">
    <property type="entry name" value="P-loop_NTPase"/>
</dbReference>
<dbReference type="SUPFAM" id="SSF52540">
    <property type="entry name" value="P-loop containing nucleoside triphosphate hydrolases"/>
    <property type="match status" value="1"/>
</dbReference>
<evidence type="ECO:0000313" key="2">
    <source>
        <dbReference type="EMBL" id="AWR93312.1"/>
    </source>
</evidence>
<gene>
    <name evidence="2" type="ORF">DFR85_00510</name>
</gene>
<dbReference type="CDD" id="cd02042">
    <property type="entry name" value="ParAB_family"/>
    <property type="match status" value="1"/>
</dbReference>
<keyword evidence="3" id="KW-1185">Reference proteome</keyword>
<dbReference type="Proteomes" id="UP000248044">
    <property type="component" value="Chromosome"/>
</dbReference>
<sequence length="257" mass="29199">MRISIIGVKGGSGKSTISLLLSKALSEMGEKVLLIDRDPLGWTSRILGLEGDGLVKSIIEGKEHGEFYAEKKYNNGKISVIKFYGEGPRFFTDVSIIHKNTVLLNKVEELYSQILKKKFDFYIVDNPSLVDFNDEIVKHELSIFLKNFPKVKILRIYVTDPSEPSIKATIDYIKKIESQNNLGNGYGLIINLVPPYPEELDKSKRDLKEALEETKLNSGFVLPFIENLFQFNGKIEDLEIPEEIKLLARQLKYLKGD</sequence>
<dbReference type="InterPro" id="IPR002586">
    <property type="entry name" value="CobQ/CobB/MinD/ParA_Nub-bd_dom"/>
</dbReference>
<dbReference type="OrthoDB" id="36110at2157"/>
<feature type="domain" description="CobQ/CobB/MinD/ParA nucleotide binding" evidence="1">
    <location>
        <begin position="3"/>
        <end position="213"/>
    </location>
</feature>
<dbReference type="RefSeq" id="WP_110269196.1">
    <property type="nucleotide sequence ID" value="NZ_CP029289.2"/>
</dbReference>
<reference evidence="2 3" key="1">
    <citation type="submission" date="2018-05" db="EMBL/GenBank/DDBJ databases">
        <title>Complete Genome Sequences of Extremely Thermoacidophilic, Metal-Mobilizing Type-Strain Members of the Archaeal Family Sulfolobaceae: Acidianus brierleyi DSM-1651T, Acidianus sulfidivorans DSM-18786T, Metallosphaera hakonensis DSM-7519T, and Metallosphaera prunae DSM-10039T.</title>
        <authorList>
            <person name="Counts J.A."/>
            <person name="Kelly R.M."/>
        </authorList>
    </citation>
    <scope>NUCLEOTIDE SEQUENCE [LARGE SCALE GENOMIC DNA]</scope>
    <source>
        <strain evidence="2 3">DSM 1651</strain>
    </source>
</reference>
<organism evidence="2 3">
    <name type="scientific">Acidianus brierleyi</name>
    <dbReference type="NCBI Taxonomy" id="41673"/>
    <lineage>
        <taxon>Archaea</taxon>
        <taxon>Thermoproteota</taxon>
        <taxon>Thermoprotei</taxon>
        <taxon>Sulfolobales</taxon>
        <taxon>Sulfolobaceae</taxon>
        <taxon>Acidianus</taxon>
    </lineage>
</organism>
<dbReference type="GO" id="GO:0005829">
    <property type="term" value="C:cytosol"/>
    <property type="evidence" value="ECO:0007669"/>
    <property type="project" value="TreeGrafter"/>
</dbReference>
<dbReference type="PANTHER" id="PTHR43384:SF10">
    <property type="entry name" value="ATPASE INVOLVED IN CHROMOSOME PARTITIONING, PARA_MIND FAMILY"/>
    <property type="match status" value="1"/>
</dbReference>